<dbReference type="OrthoDB" id="9772630at2"/>
<dbReference type="AlphaFoldDB" id="A0A3R5UIJ6"/>
<dbReference type="GO" id="GO:0016020">
    <property type="term" value="C:membrane"/>
    <property type="evidence" value="ECO:0007669"/>
    <property type="project" value="InterPro"/>
</dbReference>
<gene>
    <name evidence="4" type="ORF">C1I91_25275</name>
</gene>
<feature type="transmembrane region" description="Helical" evidence="3">
    <location>
        <begin position="341"/>
        <end position="360"/>
    </location>
</feature>
<reference evidence="4 5" key="1">
    <citation type="submission" date="2018-01" db="EMBL/GenBank/DDBJ databases">
        <title>Genome Sequencing and Assembly of Anaerobacter polyendosporus strain CT4.</title>
        <authorList>
            <person name="Tachaapaikoon C."/>
            <person name="Sutheeworapong S."/>
            <person name="Jenjaroenpun P."/>
            <person name="Wongsurawat T."/>
            <person name="Nookeaw I."/>
            <person name="Cheawchanlertfa P."/>
            <person name="Kosugi A."/>
            <person name="Cheevadhanarak S."/>
            <person name="Ratanakhanokchai K."/>
        </authorList>
    </citation>
    <scope>NUCLEOTIDE SEQUENCE [LARGE SCALE GENOMIC DNA]</scope>
    <source>
        <strain evidence="4 5">CT4</strain>
    </source>
</reference>
<dbReference type="PIRSF" id="PIRSF005690">
    <property type="entry name" value="GerBA"/>
    <property type="match status" value="1"/>
</dbReference>
<proteinExistence type="inferred from homology"/>
<keyword evidence="3" id="KW-1133">Transmembrane helix</keyword>
<organism evidence="4 5">
    <name type="scientific">Clostridium manihotivorum</name>
    <dbReference type="NCBI Taxonomy" id="2320868"/>
    <lineage>
        <taxon>Bacteria</taxon>
        <taxon>Bacillati</taxon>
        <taxon>Bacillota</taxon>
        <taxon>Clostridia</taxon>
        <taxon>Eubacteriales</taxon>
        <taxon>Clostridiaceae</taxon>
        <taxon>Clostridium</taxon>
    </lineage>
</organism>
<feature type="transmembrane region" description="Helical" evidence="3">
    <location>
        <begin position="316"/>
        <end position="334"/>
    </location>
</feature>
<evidence type="ECO:0000313" key="5">
    <source>
        <dbReference type="Proteomes" id="UP000286268"/>
    </source>
</evidence>
<dbReference type="InterPro" id="IPR050768">
    <property type="entry name" value="UPF0353/GerABKA_families"/>
</dbReference>
<dbReference type="RefSeq" id="WP_128215388.1">
    <property type="nucleotide sequence ID" value="NZ_CP025746.1"/>
</dbReference>
<dbReference type="Proteomes" id="UP000286268">
    <property type="component" value="Chromosome"/>
</dbReference>
<dbReference type="KEGG" id="cmah:C1I91_25275"/>
<keyword evidence="3" id="KW-0812">Transmembrane</keyword>
<evidence type="ECO:0000256" key="3">
    <source>
        <dbReference type="SAM" id="Phobius"/>
    </source>
</evidence>
<name>A0A3R5UIJ6_9CLOT</name>
<evidence type="ECO:0000256" key="1">
    <source>
        <dbReference type="ARBA" id="ARBA00005278"/>
    </source>
</evidence>
<dbReference type="Pfam" id="PF03323">
    <property type="entry name" value="GerA"/>
    <property type="match status" value="1"/>
</dbReference>
<sequence length="471" mass="52608">MKNTKEYINEKLKDSFDVKVREVDTALGRATAIFVDDLCGTVFISEYIVAPLKNIKSNVNSIDDIASKVLDINLVGYAKDNDDAVLHVLSGDVVIVFDNYTDKILFCEAKGYVRRGVGIPVAEAVLKGPREGFTEAFVDNVALIRRRVKDPNLKFEPIYVGKKSNTVVCLTYIKDTAPKKLVDNIRRQIKELDYEFILDTNYIENKLRDENTIFDTVGYTEKPDTVVAKLMEGRIAVIVDGTPFVLTAPYFFIESFQAQDDYYLNRYYANFTRIIRWLAFFFAAFLPGLYLAIVTYHFGVIPSLFVFRLAVSRAGVPFPTVVEVIVMMIFFQLIKEAGLRLPQPIGAAMSIVAGLILGDAAVGAGIASRITILVVAISSLSYFLIPRIYGAMSAWSLIIVIMSGFLGLPGFFVAVMVLFAHICNLKSCGYYYMFPVGTLKKLNLKDIILRGPLEEISNDFLSGDDTNEKSK</sequence>
<dbReference type="EMBL" id="CP025746">
    <property type="protein sequence ID" value="QAA34677.1"/>
    <property type="molecule type" value="Genomic_DNA"/>
</dbReference>
<protein>
    <submittedName>
        <fullName evidence="4">Spore germination protein</fullName>
    </submittedName>
</protein>
<comment type="similarity">
    <text evidence="1">Belongs to the GerABKA family.</text>
</comment>
<feature type="transmembrane region" description="Helical" evidence="3">
    <location>
        <begin position="397"/>
        <end position="420"/>
    </location>
</feature>
<dbReference type="GO" id="GO:0009847">
    <property type="term" value="P:spore germination"/>
    <property type="evidence" value="ECO:0007669"/>
    <property type="project" value="InterPro"/>
</dbReference>
<dbReference type="PANTHER" id="PTHR22550">
    <property type="entry name" value="SPORE GERMINATION PROTEIN"/>
    <property type="match status" value="1"/>
</dbReference>
<keyword evidence="5" id="KW-1185">Reference proteome</keyword>
<feature type="transmembrane region" description="Helical" evidence="3">
    <location>
        <begin position="274"/>
        <end position="296"/>
    </location>
</feature>
<evidence type="ECO:0000313" key="4">
    <source>
        <dbReference type="EMBL" id="QAA34677.1"/>
    </source>
</evidence>
<feature type="transmembrane region" description="Helical" evidence="3">
    <location>
        <begin position="366"/>
        <end position="385"/>
    </location>
</feature>
<dbReference type="InterPro" id="IPR004995">
    <property type="entry name" value="Spore_Ger"/>
</dbReference>
<dbReference type="PANTHER" id="PTHR22550:SF5">
    <property type="entry name" value="LEUCINE ZIPPER PROTEIN 4"/>
    <property type="match status" value="1"/>
</dbReference>
<keyword evidence="2 3" id="KW-0472">Membrane</keyword>
<evidence type="ECO:0000256" key="2">
    <source>
        <dbReference type="ARBA" id="ARBA00023136"/>
    </source>
</evidence>
<accession>A0A3R5UIJ6</accession>